<comment type="caution">
    <text evidence="1">The sequence shown here is derived from an EMBL/GenBank/DDBJ whole genome shotgun (WGS) entry which is preliminary data.</text>
</comment>
<evidence type="ECO:0000313" key="2">
    <source>
        <dbReference type="Proteomes" id="UP001465426"/>
    </source>
</evidence>
<dbReference type="EMBL" id="JBBMFN010000132">
    <property type="protein sequence ID" value="MEQ2468644.1"/>
    <property type="molecule type" value="Genomic_DNA"/>
</dbReference>
<dbReference type="Gene3D" id="3.90.25.10">
    <property type="entry name" value="UDP-galactose 4-epimerase, domain 1"/>
    <property type="match status" value="1"/>
</dbReference>
<reference evidence="1 2" key="1">
    <citation type="submission" date="2024-03" db="EMBL/GenBank/DDBJ databases">
        <title>Human intestinal bacterial collection.</title>
        <authorList>
            <person name="Pauvert C."/>
            <person name="Hitch T.C.A."/>
            <person name="Clavel T."/>
        </authorList>
    </citation>
    <scope>NUCLEOTIDE SEQUENCE [LARGE SCALE GENOMIC DNA]</scope>
    <source>
        <strain evidence="1 2">CLA-SR-H024</strain>
    </source>
</reference>
<protein>
    <recommendedName>
        <fullName evidence="3">CDP-glucose 4,6-dehydratase</fullName>
    </recommendedName>
</protein>
<evidence type="ECO:0008006" key="3">
    <source>
        <dbReference type="Google" id="ProtNLM"/>
    </source>
</evidence>
<keyword evidence="2" id="KW-1185">Reference proteome</keyword>
<accession>A0ABV1F5H7</accession>
<dbReference type="SUPFAM" id="SSF51735">
    <property type="entry name" value="NAD(P)-binding Rossmann-fold domains"/>
    <property type="match status" value="1"/>
</dbReference>
<organism evidence="1 2">
    <name type="scientific">Niallia hominis</name>
    <dbReference type="NCBI Taxonomy" id="3133173"/>
    <lineage>
        <taxon>Bacteria</taxon>
        <taxon>Bacillati</taxon>
        <taxon>Bacillota</taxon>
        <taxon>Bacilli</taxon>
        <taxon>Bacillales</taxon>
        <taxon>Bacillaceae</taxon>
        <taxon>Niallia</taxon>
    </lineage>
</organism>
<dbReference type="InterPro" id="IPR036291">
    <property type="entry name" value="NAD(P)-bd_dom_sf"/>
</dbReference>
<gene>
    <name evidence="1" type="ORF">WMO63_23625</name>
</gene>
<proteinExistence type="predicted"/>
<dbReference type="RefSeq" id="WP_197030874.1">
    <property type="nucleotide sequence ID" value="NZ_JBBMFN010000132.1"/>
</dbReference>
<evidence type="ECO:0000313" key="1">
    <source>
        <dbReference type="EMBL" id="MEQ2468644.1"/>
    </source>
</evidence>
<dbReference type="Proteomes" id="UP001465426">
    <property type="component" value="Unassembled WGS sequence"/>
</dbReference>
<sequence>MTTVQQLVEKIVMQWKDGTWEVDTSYSTEHEAKLLSLDINKAKYNLDWHPKWDIDQTVYYTIEWYKLYKEVDV</sequence>
<name>A0ABV1F5H7_9BACI</name>